<organism evidence="2 3">
    <name type="scientific">Exidia glandulosa HHB12029</name>
    <dbReference type="NCBI Taxonomy" id="1314781"/>
    <lineage>
        <taxon>Eukaryota</taxon>
        <taxon>Fungi</taxon>
        <taxon>Dikarya</taxon>
        <taxon>Basidiomycota</taxon>
        <taxon>Agaricomycotina</taxon>
        <taxon>Agaricomycetes</taxon>
        <taxon>Auriculariales</taxon>
        <taxon>Exidiaceae</taxon>
        <taxon>Exidia</taxon>
    </lineage>
</organism>
<reference evidence="2 3" key="1">
    <citation type="journal article" date="2016" name="Mol. Biol. Evol.">
        <title>Comparative Genomics of Early-Diverging Mushroom-Forming Fungi Provides Insights into the Origins of Lignocellulose Decay Capabilities.</title>
        <authorList>
            <person name="Nagy L.G."/>
            <person name="Riley R."/>
            <person name="Tritt A."/>
            <person name="Adam C."/>
            <person name="Daum C."/>
            <person name="Floudas D."/>
            <person name="Sun H."/>
            <person name="Yadav J.S."/>
            <person name="Pangilinan J."/>
            <person name="Larsson K.H."/>
            <person name="Matsuura K."/>
            <person name="Barry K."/>
            <person name="Labutti K."/>
            <person name="Kuo R."/>
            <person name="Ohm R.A."/>
            <person name="Bhattacharya S.S."/>
            <person name="Shirouzu T."/>
            <person name="Yoshinaga Y."/>
            <person name="Martin F.M."/>
            <person name="Grigoriev I.V."/>
            <person name="Hibbett D.S."/>
        </authorList>
    </citation>
    <scope>NUCLEOTIDE SEQUENCE [LARGE SCALE GENOMIC DNA]</scope>
    <source>
        <strain evidence="2 3">HHB12029</strain>
    </source>
</reference>
<feature type="region of interest" description="Disordered" evidence="1">
    <location>
        <begin position="108"/>
        <end position="163"/>
    </location>
</feature>
<dbReference type="Proteomes" id="UP000077266">
    <property type="component" value="Unassembled WGS sequence"/>
</dbReference>
<feature type="compositionally biased region" description="Basic and acidic residues" evidence="1">
    <location>
        <begin position="108"/>
        <end position="117"/>
    </location>
</feature>
<proteinExistence type="predicted"/>
<name>A0A166NDP0_EXIGL</name>
<dbReference type="AlphaFoldDB" id="A0A166NDP0"/>
<protein>
    <submittedName>
        <fullName evidence="2">Uncharacterized protein</fullName>
    </submittedName>
</protein>
<evidence type="ECO:0000313" key="2">
    <source>
        <dbReference type="EMBL" id="KZV79045.1"/>
    </source>
</evidence>
<keyword evidence="3" id="KW-1185">Reference proteome</keyword>
<evidence type="ECO:0000313" key="3">
    <source>
        <dbReference type="Proteomes" id="UP000077266"/>
    </source>
</evidence>
<gene>
    <name evidence="2" type="ORF">EXIGLDRAFT_782890</name>
</gene>
<evidence type="ECO:0000256" key="1">
    <source>
        <dbReference type="SAM" id="MobiDB-lite"/>
    </source>
</evidence>
<feature type="compositionally biased region" description="Polar residues" evidence="1">
    <location>
        <begin position="146"/>
        <end position="163"/>
    </location>
</feature>
<feature type="compositionally biased region" description="Low complexity" evidence="1">
    <location>
        <begin position="118"/>
        <end position="145"/>
    </location>
</feature>
<dbReference type="InParanoid" id="A0A166NDP0"/>
<sequence>MSDFLSGTVTAHLTFEESIERTPAACPSSPTAIVRMQIPLQPEEYSVQDEHREGNPRPERARSTLCRVSQVLLEDGRPGAAGRAHYIKHYPDYVQNYLEQERKMKEAYAKAQADHEAQQAQAQAQAQYQYQGQQSQYQGQQQYQGNPQYPTYSQYPAQSQQWQ</sequence>
<accession>A0A166NDP0</accession>
<dbReference type="EMBL" id="KV426693">
    <property type="protein sequence ID" value="KZV79045.1"/>
    <property type="molecule type" value="Genomic_DNA"/>
</dbReference>